<feature type="transmembrane region" description="Helical" evidence="6">
    <location>
        <begin position="427"/>
        <end position="449"/>
    </location>
</feature>
<feature type="transmembrane region" description="Helical" evidence="6">
    <location>
        <begin position="160"/>
        <end position="182"/>
    </location>
</feature>
<dbReference type="InterPro" id="IPR006874">
    <property type="entry name" value="DUF621"/>
</dbReference>
<dbReference type="SUPFAM" id="SSF81321">
    <property type="entry name" value="Family A G protein-coupled receptor-like"/>
    <property type="match status" value="2"/>
</dbReference>
<feature type="transmembrane region" description="Helical" evidence="6">
    <location>
        <begin position="256"/>
        <end position="276"/>
    </location>
</feature>
<feature type="compositionally biased region" description="Polar residues" evidence="5">
    <location>
        <begin position="628"/>
        <end position="637"/>
    </location>
</feature>
<feature type="region of interest" description="Disordered" evidence="5">
    <location>
        <begin position="628"/>
        <end position="648"/>
    </location>
</feature>
<feature type="transmembrane region" description="Helical" evidence="6">
    <location>
        <begin position="561"/>
        <end position="583"/>
    </location>
</feature>
<accession>A0AAE9A9A8</accession>
<keyword evidence="4 6" id="KW-0472">Membrane</keyword>
<gene>
    <name evidence="9" type="ORF">L3Y34_008354</name>
</gene>
<reference evidence="9 10" key="1">
    <citation type="submission" date="2022-02" db="EMBL/GenBank/DDBJ databases">
        <title>Chromosome-level reference genomes for two strains of Caenorhabditis briggsae: an improved platform for comparative genomics.</title>
        <authorList>
            <person name="Stevens L."/>
            <person name="Andersen E.C."/>
        </authorList>
    </citation>
    <scope>NUCLEOTIDE SEQUENCE [LARGE SCALE GENOMIC DNA]</scope>
    <source>
        <strain evidence="9">QX1410_ONT</strain>
        <tissue evidence="9">Whole-organism</tissue>
    </source>
</reference>
<evidence type="ECO:0000256" key="1">
    <source>
        <dbReference type="ARBA" id="ARBA00004370"/>
    </source>
</evidence>
<feature type="transmembrane region" description="Helical" evidence="6">
    <location>
        <begin position="220"/>
        <end position="244"/>
    </location>
</feature>
<evidence type="ECO:0000256" key="4">
    <source>
        <dbReference type="ARBA" id="ARBA00023136"/>
    </source>
</evidence>
<feature type="domain" description="G-protein coupled receptors family 1 profile" evidence="8">
    <location>
        <begin position="59"/>
        <end position="309"/>
    </location>
</feature>
<evidence type="ECO:0000313" key="9">
    <source>
        <dbReference type="EMBL" id="ULT89896.1"/>
    </source>
</evidence>
<dbReference type="PANTHER" id="PTHR31406:SF6">
    <property type="entry name" value="G-PROTEIN COUPLED RECEPTORS FAMILY 1 PROFILE DOMAIN-CONTAINING PROTEIN"/>
    <property type="match status" value="1"/>
</dbReference>
<name>A0AAE9A9A8_CAEBR</name>
<dbReference type="Gene3D" id="1.20.1070.10">
    <property type="entry name" value="Rhodopsin 7-helix transmembrane proteins"/>
    <property type="match status" value="2"/>
</dbReference>
<proteinExistence type="predicted"/>
<keyword evidence="7" id="KW-0732">Signal</keyword>
<feature type="transmembrane region" description="Helical" evidence="6">
    <location>
        <begin position="38"/>
        <end position="70"/>
    </location>
</feature>
<evidence type="ECO:0000313" key="10">
    <source>
        <dbReference type="Proteomes" id="UP000827892"/>
    </source>
</evidence>
<keyword evidence="3 6" id="KW-1133">Transmembrane helix</keyword>
<feature type="transmembrane region" description="Helical" evidence="6">
    <location>
        <begin position="77"/>
        <end position="96"/>
    </location>
</feature>
<dbReference type="EMBL" id="CP090895">
    <property type="protein sequence ID" value="ULT89896.1"/>
    <property type="molecule type" value="Genomic_DNA"/>
</dbReference>
<feature type="chain" id="PRO_5041997900" description="G-protein coupled receptors family 1 profile domain-containing protein" evidence="7">
    <location>
        <begin position="20"/>
        <end position="648"/>
    </location>
</feature>
<protein>
    <recommendedName>
        <fullName evidence="8">G-protein coupled receptors family 1 profile domain-containing protein</fullName>
    </recommendedName>
</protein>
<comment type="subcellular location">
    <subcellularLocation>
        <location evidence="1">Membrane</location>
    </subcellularLocation>
</comment>
<feature type="domain" description="G-protein coupled receptors family 1 profile" evidence="8">
    <location>
        <begin position="359"/>
        <end position="614"/>
    </location>
</feature>
<feature type="signal peptide" evidence="7">
    <location>
        <begin position="1"/>
        <end position="19"/>
    </location>
</feature>
<dbReference type="GO" id="GO:0016020">
    <property type="term" value="C:membrane"/>
    <property type="evidence" value="ECO:0007669"/>
    <property type="project" value="UniProtKB-SubCell"/>
</dbReference>
<evidence type="ECO:0000259" key="8">
    <source>
        <dbReference type="PROSITE" id="PS50262"/>
    </source>
</evidence>
<dbReference type="InterPro" id="IPR017452">
    <property type="entry name" value="GPCR_Rhodpsn_7TM"/>
</dbReference>
<feature type="transmembrane region" description="Helical" evidence="6">
    <location>
        <begin position="377"/>
        <end position="407"/>
    </location>
</feature>
<sequence length="648" mass="74169">MFLVLCLFLTWMKPNYVASDNSPIFELDSEVPPEEKDALYYIIISAFVIFTVLSTLLAGTFLVCSIIFWGNFRTMRFFWFLTQLTFSVFILSSLNLVVNVPTTLFSLLTKEFTQTVLYFVMSYIIDFCHYTILISNLVIAIQRFFVFFFRHLTYKVFDSLVIFAWLLSVWLVSGAITVIMAANNCRYNYKKTDEHYVLNCQPIKSPVDIPPPKWIRMLELILQFGLPCFILVMYISVVIKISVMKKSSLNKNEIRVVIQAIIIFILFQTSSTVFLFCQTLTFNISTAFLIKRVINTIEIFAGTATPCFFFFTSKEIRKLLSTKISAIEAEVPPQQKTSLYYLVITLFVISVIACTLLTGAFLVLLILLWGQFKSIKYYWFLSQLTVSVFFLSSLNLVINVPATLFSLLTPDFVTSDIYIILSYTADYMHYSILISNLVIAIQRFSVFLFRNYSSTLFDSHFVYIWLVIVWLAPGAIIFFMAYNNCRYVFLKAKKDNFVLKCETAGSVVDLPQPEWIRFMELALQFGIPVLIFCMYVAVVFKICSMKKSALNKQETRVLVQAIIIFLLFQASSTVFLFCQTLSFNAATAFIIKKSINTLEIFAGAATPCFSFFASEKIRKMLSSKVPAISSQGSTNSAARKPTLVEVEN</sequence>
<evidence type="ECO:0000256" key="7">
    <source>
        <dbReference type="SAM" id="SignalP"/>
    </source>
</evidence>
<dbReference type="CDD" id="cd00637">
    <property type="entry name" value="7tm_classA_rhodopsin-like"/>
    <property type="match status" value="1"/>
</dbReference>
<feature type="transmembrane region" description="Helical" evidence="6">
    <location>
        <begin position="339"/>
        <end position="370"/>
    </location>
</feature>
<feature type="transmembrane region" description="Helical" evidence="6">
    <location>
        <begin position="521"/>
        <end position="540"/>
    </location>
</feature>
<keyword evidence="2 6" id="KW-0812">Transmembrane</keyword>
<evidence type="ECO:0000256" key="5">
    <source>
        <dbReference type="SAM" id="MobiDB-lite"/>
    </source>
</evidence>
<dbReference type="AlphaFoldDB" id="A0AAE9A9A8"/>
<feature type="transmembrane region" description="Helical" evidence="6">
    <location>
        <begin position="461"/>
        <end position="482"/>
    </location>
</feature>
<organism evidence="9 10">
    <name type="scientific">Caenorhabditis briggsae</name>
    <dbReference type="NCBI Taxonomy" id="6238"/>
    <lineage>
        <taxon>Eukaryota</taxon>
        <taxon>Metazoa</taxon>
        <taxon>Ecdysozoa</taxon>
        <taxon>Nematoda</taxon>
        <taxon>Chromadorea</taxon>
        <taxon>Rhabditida</taxon>
        <taxon>Rhabditina</taxon>
        <taxon>Rhabditomorpha</taxon>
        <taxon>Rhabditoidea</taxon>
        <taxon>Rhabditidae</taxon>
        <taxon>Peloderinae</taxon>
        <taxon>Caenorhabditis</taxon>
    </lineage>
</organism>
<evidence type="ECO:0000256" key="2">
    <source>
        <dbReference type="ARBA" id="ARBA00022692"/>
    </source>
</evidence>
<evidence type="ECO:0000256" key="6">
    <source>
        <dbReference type="SAM" id="Phobius"/>
    </source>
</evidence>
<dbReference type="PANTHER" id="PTHR31406">
    <property type="entry name" value="PROTEIN CBG06702-RELATED"/>
    <property type="match status" value="1"/>
</dbReference>
<evidence type="ECO:0000256" key="3">
    <source>
        <dbReference type="ARBA" id="ARBA00022989"/>
    </source>
</evidence>
<dbReference type="PROSITE" id="PS50262">
    <property type="entry name" value="G_PROTEIN_RECEP_F1_2"/>
    <property type="match status" value="2"/>
</dbReference>
<dbReference type="Pfam" id="PF04789">
    <property type="entry name" value="DUF621"/>
    <property type="match status" value="2"/>
</dbReference>
<feature type="transmembrane region" description="Helical" evidence="6">
    <location>
        <begin position="116"/>
        <end position="139"/>
    </location>
</feature>
<dbReference type="Proteomes" id="UP000827892">
    <property type="component" value="Chromosome V"/>
</dbReference>